<feature type="domain" description="SusD-like N-terminal" evidence="7">
    <location>
        <begin position="78"/>
        <end position="217"/>
    </location>
</feature>
<organism evidence="8 9">
    <name type="scientific">Pedobacter ureilyticus</name>
    <dbReference type="NCBI Taxonomy" id="1393051"/>
    <lineage>
        <taxon>Bacteria</taxon>
        <taxon>Pseudomonadati</taxon>
        <taxon>Bacteroidota</taxon>
        <taxon>Sphingobacteriia</taxon>
        <taxon>Sphingobacteriales</taxon>
        <taxon>Sphingobacteriaceae</taxon>
        <taxon>Pedobacter</taxon>
    </lineage>
</organism>
<dbReference type="RefSeq" id="WP_138724659.1">
    <property type="nucleotide sequence ID" value="NZ_SSHJ02000009.1"/>
</dbReference>
<evidence type="ECO:0000256" key="5">
    <source>
        <dbReference type="ARBA" id="ARBA00023237"/>
    </source>
</evidence>
<comment type="caution">
    <text evidence="8">The sequence shown here is derived from an EMBL/GenBank/DDBJ whole genome shotgun (WGS) entry which is preliminary data.</text>
</comment>
<evidence type="ECO:0000313" key="9">
    <source>
        <dbReference type="Proteomes" id="UP001517247"/>
    </source>
</evidence>
<feature type="domain" description="RagB/SusD" evidence="6">
    <location>
        <begin position="363"/>
        <end position="506"/>
    </location>
</feature>
<evidence type="ECO:0000259" key="7">
    <source>
        <dbReference type="Pfam" id="PF14322"/>
    </source>
</evidence>
<dbReference type="Pfam" id="PF14322">
    <property type="entry name" value="SusD-like_3"/>
    <property type="match status" value="1"/>
</dbReference>
<evidence type="ECO:0000256" key="1">
    <source>
        <dbReference type="ARBA" id="ARBA00004442"/>
    </source>
</evidence>
<evidence type="ECO:0000313" key="8">
    <source>
        <dbReference type="EMBL" id="MFN0257593.1"/>
    </source>
</evidence>
<dbReference type="PROSITE" id="PS51257">
    <property type="entry name" value="PROKAR_LIPOPROTEIN"/>
    <property type="match status" value="1"/>
</dbReference>
<dbReference type="InterPro" id="IPR033985">
    <property type="entry name" value="SusD-like_N"/>
</dbReference>
<reference evidence="8 9" key="1">
    <citation type="submission" date="2024-12" db="EMBL/GenBank/DDBJ databases">
        <authorList>
            <person name="Hu S."/>
        </authorList>
    </citation>
    <scope>NUCLEOTIDE SEQUENCE [LARGE SCALE GENOMIC DNA]</scope>
    <source>
        <strain evidence="8 9">THG-T11</strain>
    </source>
</reference>
<sequence length="506" mass="57791">MKKIMICLLVIAAFTSCTDLKEEILNEQDGSKTLNNIENMGTVVAPAYAYLRDIQSRSGVWGTVLATTDELAWPSRGSDWVNDNQQSLTTHEYTPQNTYVRNTWNSFLIGITKSNLALYYLDKYPQTEDVKLYQAEVRFVRVLCMFLLNDNFGKFPFREFSQLDYSESPQILTRETAVPRMIQELTEIIPVLKKKTQLPYGRISKAAAQMLLAKIYLNYKVYLNQEKWQEVVTLCDEIINSGEYKLADDYWALFQYDNAKYGYDTESILSVIYDENLGLTGSSWVPMTLHYNQKFGNFTSLLNGCCTTETFFDTWSTSDSRFKDTRQIGKLGFNQGFLVGQQYGLDGTALKTRTGAPLVFTKQFNINNSSEQAGVRVVKYAPDPLTRNTGAAGNDFHFYRLADTYLMRAEAKFRSGNTNGALEDINILRGKRNQAALTSLDLIKIYNERGYELYWEGNRRNDMVRFGTYTAPRDNKNYVTASYKILLPIPISALEANPKLTQNPGY</sequence>
<evidence type="ECO:0000256" key="2">
    <source>
        <dbReference type="ARBA" id="ARBA00006275"/>
    </source>
</evidence>
<accession>A0ABW9JAK4</accession>
<keyword evidence="3" id="KW-0732">Signal</keyword>
<proteinExistence type="inferred from homology"/>
<comment type="similarity">
    <text evidence="2">Belongs to the SusD family.</text>
</comment>
<evidence type="ECO:0000259" key="6">
    <source>
        <dbReference type="Pfam" id="PF07980"/>
    </source>
</evidence>
<comment type="subcellular location">
    <subcellularLocation>
        <location evidence="1">Cell outer membrane</location>
    </subcellularLocation>
</comment>
<dbReference type="InterPro" id="IPR011990">
    <property type="entry name" value="TPR-like_helical_dom_sf"/>
</dbReference>
<evidence type="ECO:0000256" key="3">
    <source>
        <dbReference type="ARBA" id="ARBA00022729"/>
    </source>
</evidence>
<keyword evidence="5" id="KW-0998">Cell outer membrane</keyword>
<gene>
    <name evidence="8" type="ORF">E6A44_018560</name>
</gene>
<protein>
    <submittedName>
        <fullName evidence="8">RagB/SusD family nutrient uptake outer membrane protein</fullName>
    </submittedName>
</protein>
<dbReference type="Gene3D" id="1.25.40.390">
    <property type="match status" value="1"/>
</dbReference>
<keyword evidence="9" id="KW-1185">Reference proteome</keyword>
<dbReference type="Proteomes" id="UP001517247">
    <property type="component" value="Unassembled WGS sequence"/>
</dbReference>
<dbReference type="SUPFAM" id="SSF48452">
    <property type="entry name" value="TPR-like"/>
    <property type="match status" value="1"/>
</dbReference>
<dbReference type="Pfam" id="PF07980">
    <property type="entry name" value="SusD_RagB"/>
    <property type="match status" value="1"/>
</dbReference>
<dbReference type="InterPro" id="IPR012944">
    <property type="entry name" value="SusD_RagB_dom"/>
</dbReference>
<dbReference type="EMBL" id="SSHJ02000009">
    <property type="protein sequence ID" value="MFN0257593.1"/>
    <property type="molecule type" value="Genomic_DNA"/>
</dbReference>
<keyword evidence="4" id="KW-0472">Membrane</keyword>
<name>A0ABW9JAK4_9SPHI</name>
<evidence type="ECO:0000256" key="4">
    <source>
        <dbReference type="ARBA" id="ARBA00023136"/>
    </source>
</evidence>